<dbReference type="OrthoDB" id="342609at2"/>
<evidence type="ECO:0000256" key="5">
    <source>
        <dbReference type="SAM" id="Phobius"/>
    </source>
</evidence>
<keyword evidence="2 5" id="KW-0812">Transmembrane</keyword>
<keyword evidence="3 5" id="KW-1133">Transmembrane helix</keyword>
<comment type="caution">
    <text evidence="7">The sequence shown here is derived from an EMBL/GenBank/DDBJ whole genome shotgun (WGS) entry which is preliminary data.</text>
</comment>
<feature type="transmembrane region" description="Helical" evidence="5">
    <location>
        <begin position="40"/>
        <end position="62"/>
    </location>
</feature>
<feature type="domain" description="Yip1" evidence="6">
    <location>
        <begin position="17"/>
        <end position="188"/>
    </location>
</feature>
<evidence type="ECO:0000256" key="4">
    <source>
        <dbReference type="ARBA" id="ARBA00023136"/>
    </source>
</evidence>
<dbReference type="InterPro" id="IPR006977">
    <property type="entry name" value="Yip1_dom"/>
</dbReference>
<keyword evidence="8" id="KW-1185">Reference proteome</keyword>
<evidence type="ECO:0000313" key="7">
    <source>
        <dbReference type="EMBL" id="EMY78455.1"/>
    </source>
</evidence>
<evidence type="ECO:0000256" key="2">
    <source>
        <dbReference type="ARBA" id="ARBA00022692"/>
    </source>
</evidence>
<keyword evidence="4 5" id="KW-0472">Membrane</keyword>
<feature type="transmembrane region" description="Helical" evidence="5">
    <location>
        <begin position="140"/>
        <end position="161"/>
    </location>
</feature>
<sequence length="243" mass="27484">MFKFSFSFTNAIEEARAVLIQPASFFKDLSKAPEEPLISLYLRCLVYMGFLYAVAVIGMTLFAPSGVSSPPLTLLFFEMPVAYFLASFIVFPTLGFLYMFFSWIAGGNTDWKKNFRASTAVLSVFWAALLLQSFGGLIHIYLGIGIGVAFTAYIPFLFYLVLTSYLQAPAKRTAILLFGFASVLLYLQYSKMDSYKKNYETVENVNSHKPLPIEEEKQKHPERETAEIIRKAMEKAEAEGRKK</sequence>
<evidence type="ECO:0000259" key="6">
    <source>
        <dbReference type="Pfam" id="PF04893"/>
    </source>
</evidence>
<accession>N1WHQ2</accession>
<dbReference type="Proteomes" id="UP000012313">
    <property type="component" value="Unassembled WGS sequence"/>
</dbReference>
<gene>
    <name evidence="7" type="ORF">LEP1GSC060_3786</name>
</gene>
<dbReference type="EMBL" id="AOHC02000021">
    <property type="protein sequence ID" value="EMY78455.1"/>
    <property type="molecule type" value="Genomic_DNA"/>
</dbReference>
<dbReference type="GO" id="GO:0016020">
    <property type="term" value="C:membrane"/>
    <property type="evidence" value="ECO:0007669"/>
    <property type="project" value="UniProtKB-SubCell"/>
</dbReference>
<dbReference type="Pfam" id="PF04893">
    <property type="entry name" value="Yip1"/>
    <property type="match status" value="1"/>
</dbReference>
<proteinExistence type="predicted"/>
<reference evidence="7" key="1">
    <citation type="submission" date="2013-03" db="EMBL/GenBank/DDBJ databases">
        <authorList>
            <person name="Harkins D.M."/>
            <person name="Durkin A.S."/>
            <person name="Brinkac L.M."/>
            <person name="Haft D.H."/>
            <person name="Selengut J.D."/>
            <person name="Sanka R."/>
            <person name="DePew J."/>
            <person name="Purushe J."/>
            <person name="Hartskeerl R.A."/>
            <person name="Ahmed A."/>
            <person name="van der Linden H."/>
            <person name="Goris M.G.A."/>
            <person name="Vinetz J.M."/>
            <person name="Sutton G.G."/>
            <person name="Nierman W.C."/>
            <person name="Fouts D.E."/>
        </authorList>
    </citation>
    <scope>NUCLEOTIDE SEQUENCE [LARGE SCALE GENOMIC DNA]</scope>
    <source>
        <strain evidence="7">ICFT</strain>
    </source>
</reference>
<organism evidence="7 8">
    <name type="scientific">Leptospira weilii serovar Ranarum str. ICFT</name>
    <dbReference type="NCBI Taxonomy" id="1218598"/>
    <lineage>
        <taxon>Bacteria</taxon>
        <taxon>Pseudomonadati</taxon>
        <taxon>Spirochaetota</taxon>
        <taxon>Spirochaetia</taxon>
        <taxon>Leptospirales</taxon>
        <taxon>Leptospiraceae</taxon>
        <taxon>Leptospira</taxon>
    </lineage>
</organism>
<feature type="transmembrane region" description="Helical" evidence="5">
    <location>
        <begin position="173"/>
        <end position="189"/>
    </location>
</feature>
<feature type="transmembrane region" description="Helical" evidence="5">
    <location>
        <begin position="82"/>
        <end position="105"/>
    </location>
</feature>
<name>N1WHQ2_9LEPT</name>
<comment type="subcellular location">
    <subcellularLocation>
        <location evidence="1">Membrane</location>
        <topology evidence="1">Multi-pass membrane protein</topology>
    </subcellularLocation>
</comment>
<dbReference type="AlphaFoldDB" id="N1WHQ2"/>
<dbReference type="RefSeq" id="WP_002998738.1">
    <property type="nucleotide sequence ID" value="NZ_AOHC02000021.1"/>
</dbReference>
<protein>
    <submittedName>
        <fullName evidence="7">Yip1 domain protein</fullName>
    </submittedName>
</protein>
<evidence type="ECO:0000313" key="8">
    <source>
        <dbReference type="Proteomes" id="UP000012313"/>
    </source>
</evidence>
<evidence type="ECO:0000256" key="1">
    <source>
        <dbReference type="ARBA" id="ARBA00004141"/>
    </source>
</evidence>
<evidence type="ECO:0000256" key="3">
    <source>
        <dbReference type="ARBA" id="ARBA00022989"/>
    </source>
</evidence>
<dbReference type="STRING" id="1218598.LEP1GSC060_3786"/>
<feature type="transmembrane region" description="Helical" evidence="5">
    <location>
        <begin position="117"/>
        <end position="134"/>
    </location>
</feature>